<dbReference type="RefSeq" id="WP_143936624.1">
    <property type="nucleotide sequence ID" value="NZ_VKKG01000001.1"/>
</dbReference>
<organism evidence="1 2">
    <name type="scientific">Tessaracoccus rhinocerotis</name>
    <dbReference type="NCBI Taxonomy" id="1689449"/>
    <lineage>
        <taxon>Bacteria</taxon>
        <taxon>Bacillati</taxon>
        <taxon>Actinomycetota</taxon>
        <taxon>Actinomycetes</taxon>
        <taxon>Propionibacteriales</taxon>
        <taxon>Propionibacteriaceae</taxon>
        <taxon>Tessaracoccus</taxon>
    </lineage>
</organism>
<evidence type="ECO:0000313" key="2">
    <source>
        <dbReference type="Proteomes" id="UP000317638"/>
    </source>
</evidence>
<evidence type="ECO:0000313" key="1">
    <source>
        <dbReference type="EMBL" id="TRY19535.1"/>
    </source>
</evidence>
<accession>A0A553K4A8</accession>
<dbReference type="AlphaFoldDB" id="A0A553K4A8"/>
<gene>
    <name evidence="1" type="ORF">FOJ82_01125</name>
</gene>
<dbReference type="EMBL" id="VKKG01000001">
    <property type="protein sequence ID" value="TRY19535.1"/>
    <property type="molecule type" value="Genomic_DNA"/>
</dbReference>
<keyword evidence="2" id="KW-1185">Reference proteome</keyword>
<proteinExistence type="predicted"/>
<dbReference type="OrthoDB" id="4378235at2"/>
<sequence>MNLEDQSGSVRHDPLSFSLGRNGVEQFLLRVQSANPYQYSWHARLPVLIDGTREYVEVNDQGAPFLFIGGDLTNGNIWDGQKWTPYTF</sequence>
<comment type="caution">
    <text evidence="1">The sequence shown here is derived from an EMBL/GenBank/DDBJ whole genome shotgun (WGS) entry which is preliminary data.</text>
</comment>
<protein>
    <submittedName>
        <fullName evidence="1">Uncharacterized protein</fullName>
    </submittedName>
</protein>
<reference evidence="1 2" key="1">
    <citation type="submission" date="2019-07" db="EMBL/GenBank/DDBJ databases">
        <authorList>
            <person name="Zhou L.-Y."/>
        </authorList>
    </citation>
    <scope>NUCLEOTIDE SEQUENCE [LARGE SCALE GENOMIC DNA]</scope>
    <source>
        <strain evidence="1 2">YIM 101269</strain>
    </source>
</reference>
<name>A0A553K4A8_9ACTN</name>
<dbReference type="Proteomes" id="UP000317638">
    <property type="component" value="Unassembled WGS sequence"/>
</dbReference>